<dbReference type="InterPro" id="IPR019500">
    <property type="entry name" value="Pep_S46"/>
</dbReference>
<dbReference type="SUPFAM" id="SSF50494">
    <property type="entry name" value="Trypsin-like serine proteases"/>
    <property type="match status" value="1"/>
</dbReference>
<dbReference type="Pfam" id="PF10459">
    <property type="entry name" value="Peptidase_S46"/>
    <property type="match status" value="1"/>
</dbReference>
<keyword evidence="2 7" id="KW-0031">Aminopeptidase</keyword>
<gene>
    <name evidence="8" type="ORF">SAMN05443429_101482</name>
</gene>
<dbReference type="GO" id="GO:0070009">
    <property type="term" value="F:serine-type aminopeptidase activity"/>
    <property type="evidence" value="ECO:0007669"/>
    <property type="project" value="UniProtKB-UniRule"/>
</dbReference>
<dbReference type="Gene3D" id="2.40.10.10">
    <property type="entry name" value="Trypsin-like serine proteases"/>
    <property type="match status" value="1"/>
</dbReference>
<evidence type="ECO:0000313" key="9">
    <source>
        <dbReference type="Proteomes" id="UP000184335"/>
    </source>
</evidence>
<dbReference type="GO" id="GO:0006508">
    <property type="term" value="P:proteolysis"/>
    <property type="evidence" value="ECO:0007669"/>
    <property type="project" value="UniProtKB-KW"/>
</dbReference>
<protein>
    <recommendedName>
        <fullName evidence="7">Dipeptidyl-peptidase</fullName>
        <ecNumber evidence="7">3.4.14.-</ecNumber>
    </recommendedName>
</protein>
<feature type="chain" id="PRO_5023054460" description="Dipeptidyl-peptidase" evidence="7">
    <location>
        <begin position="19"/>
        <end position="713"/>
    </location>
</feature>
<name>A0A1M6B198_9FLAO</name>
<keyword evidence="5 7" id="KW-0378">Hydrolase</keyword>
<comment type="similarity">
    <text evidence="1 7">Belongs to the peptidase S46 family.</text>
</comment>
<keyword evidence="4 7" id="KW-0732">Signal</keyword>
<feature type="signal peptide" evidence="7">
    <location>
        <begin position="1"/>
        <end position="18"/>
    </location>
</feature>
<organism evidence="8 9">
    <name type="scientific">Cruoricaptor ignavus</name>
    <dbReference type="NCBI Taxonomy" id="1118202"/>
    <lineage>
        <taxon>Bacteria</taxon>
        <taxon>Pseudomonadati</taxon>
        <taxon>Bacteroidota</taxon>
        <taxon>Flavobacteriia</taxon>
        <taxon>Flavobacteriales</taxon>
        <taxon>Weeksellaceae</taxon>
        <taxon>Cruoricaptor</taxon>
    </lineage>
</organism>
<evidence type="ECO:0000256" key="1">
    <source>
        <dbReference type="ARBA" id="ARBA00010491"/>
    </source>
</evidence>
<dbReference type="GO" id="GO:0043171">
    <property type="term" value="P:peptide catabolic process"/>
    <property type="evidence" value="ECO:0007669"/>
    <property type="project" value="UniProtKB-UniRule"/>
</dbReference>
<dbReference type="STRING" id="1118202.SAMN05443429_101482"/>
<dbReference type="GO" id="GO:0008239">
    <property type="term" value="F:dipeptidyl-peptidase activity"/>
    <property type="evidence" value="ECO:0007669"/>
    <property type="project" value="UniProtKB-UniRule"/>
</dbReference>
<evidence type="ECO:0000256" key="4">
    <source>
        <dbReference type="ARBA" id="ARBA00022729"/>
    </source>
</evidence>
<keyword evidence="6 7" id="KW-0720">Serine protease</keyword>
<evidence type="ECO:0000256" key="2">
    <source>
        <dbReference type="ARBA" id="ARBA00022438"/>
    </source>
</evidence>
<dbReference type="AlphaFoldDB" id="A0A1M6B198"/>
<evidence type="ECO:0000256" key="5">
    <source>
        <dbReference type="ARBA" id="ARBA00022801"/>
    </source>
</evidence>
<evidence type="ECO:0000313" key="8">
    <source>
        <dbReference type="EMBL" id="SHI42253.1"/>
    </source>
</evidence>
<dbReference type="EC" id="3.4.14.-" evidence="7"/>
<comment type="function">
    <text evidence="7">Catalyzes the removal of dipeptides from the N-terminus of oligopeptides.</text>
</comment>
<keyword evidence="3 7" id="KW-0645">Protease</keyword>
<evidence type="ECO:0000256" key="3">
    <source>
        <dbReference type="ARBA" id="ARBA00022670"/>
    </source>
</evidence>
<dbReference type="InterPro" id="IPR009003">
    <property type="entry name" value="Peptidase_S1_PA"/>
</dbReference>
<evidence type="ECO:0000256" key="6">
    <source>
        <dbReference type="ARBA" id="ARBA00022825"/>
    </source>
</evidence>
<proteinExistence type="inferred from homology"/>
<dbReference type="RefSeq" id="WP_073177930.1">
    <property type="nucleotide sequence ID" value="NZ_FQYI01000001.1"/>
</dbReference>
<evidence type="ECO:0000256" key="7">
    <source>
        <dbReference type="RuleBase" id="RU366067"/>
    </source>
</evidence>
<dbReference type="Proteomes" id="UP000184335">
    <property type="component" value="Unassembled WGS sequence"/>
</dbReference>
<accession>A0A1M6B198</accession>
<sequence>MKKIFLMCSFLLSFVQMRADEGMWLMMMIKRLQGQNLQEKGLRLTPEEIYSVNKSSLKDAIVQFGGGCTGEIVSDQGLLFTNHHCGYGNIAALSTPDKDYLTNGFWAMKKSEELPAKGLSVRFLVRMDDVSQRINGKLNNQMTAEERKNIIDAEYKAIQNENSENGKYTVVVRDFFNGNEFYYFVYQDFKDVRLVGTPPNALGKFGGDTDNWEWPRHTADFAVFRVYADANGNPAEYSPNNVPLKPKHSLPISLRGYEPGSFAMIVGYPGRTNRYMTSYGIDQLVNRDYPAWVEASKVAMDVMKKYMDKDQATKLNYASQYASVANYWKNRQGTIDAVKKNGTIQDKQKVEEVYRKWSLLPENEKTYYGVLEDIQAYYRQISARNVERNYSAQLQRNAKYIGLAYTLGSMFKTYADQDDAGKAAMKPKVVEAVNRAYEKFNVQLEGEMLSKMVNLYQLRVNKDVASPTLVAADAATLPNVAYSSIFATKESAMNFVNNPDRLKIDADPMKKIADGFITDQRLLSERFAKVEDNFAKNNRLFLDGLRKSMPEKAFYPDANSTMRLTYGKVTTLPKRNDRNYFGISEKDNYYTDVYGMAAKYKKGDEEFDLPQQFLDLVKRKDFGRYVDKKTKKLQVNFLSDNDITGGNSGSPIMDGNGNLIGLAFDGNSEALSGDIVFEEDWQKTINVDVRFVLWVIEKYGKAGHLISEMKFVQ</sequence>
<dbReference type="EMBL" id="FQYI01000001">
    <property type="protein sequence ID" value="SHI42253.1"/>
    <property type="molecule type" value="Genomic_DNA"/>
</dbReference>
<dbReference type="PANTHER" id="PTHR38469">
    <property type="entry name" value="PERIPLASMIC PEPTIDASE SUBFAMILY S1B"/>
    <property type="match status" value="1"/>
</dbReference>
<dbReference type="PANTHER" id="PTHR38469:SF1">
    <property type="entry name" value="PERIPLASMIC PEPTIDASE SUBFAMILY S1B"/>
    <property type="match status" value="1"/>
</dbReference>
<dbReference type="InterPro" id="IPR043504">
    <property type="entry name" value="Peptidase_S1_PA_chymotrypsin"/>
</dbReference>
<keyword evidence="9" id="KW-1185">Reference proteome</keyword>
<reference evidence="8 9" key="1">
    <citation type="submission" date="2016-11" db="EMBL/GenBank/DDBJ databases">
        <authorList>
            <person name="Jaros S."/>
            <person name="Januszkiewicz K."/>
            <person name="Wedrychowicz H."/>
        </authorList>
    </citation>
    <scope>NUCLEOTIDE SEQUENCE [LARGE SCALE GENOMIC DNA]</scope>
    <source>
        <strain evidence="8 9">DSM 25479</strain>
    </source>
</reference>
<dbReference type="OrthoDB" id="9805367at2"/>